<dbReference type="PaxDb" id="709991-Odosp_2421"/>
<dbReference type="EMBL" id="CP002544">
    <property type="protein sequence ID" value="ADY33411.1"/>
    <property type="molecule type" value="Genomic_DNA"/>
</dbReference>
<protein>
    <submittedName>
        <fullName evidence="3">Peptidase M24</fullName>
    </submittedName>
</protein>
<gene>
    <name evidence="3" type="ordered locus">Odosp_2421</name>
</gene>
<evidence type="ECO:0000313" key="4">
    <source>
        <dbReference type="Proteomes" id="UP000006657"/>
    </source>
</evidence>
<dbReference type="Gene3D" id="3.90.230.10">
    <property type="entry name" value="Creatinase/methionine aminopeptidase superfamily"/>
    <property type="match status" value="1"/>
</dbReference>
<evidence type="ECO:0000313" key="3">
    <source>
        <dbReference type="EMBL" id="ADY33411.1"/>
    </source>
</evidence>
<dbReference type="SUPFAM" id="SSF53092">
    <property type="entry name" value="Creatinase/prolidase N-terminal domain"/>
    <property type="match status" value="1"/>
</dbReference>
<dbReference type="InterPro" id="IPR029149">
    <property type="entry name" value="Creatin/AminoP/Spt16_N"/>
</dbReference>
<dbReference type="InterPro" id="IPR050659">
    <property type="entry name" value="Peptidase_M24B"/>
</dbReference>
<feature type="domain" description="Creatinase N-terminal" evidence="2">
    <location>
        <begin position="10"/>
        <end position="128"/>
    </location>
</feature>
<dbReference type="CDD" id="cd01066">
    <property type="entry name" value="APP_MetAP"/>
    <property type="match status" value="1"/>
</dbReference>
<reference evidence="3 4" key="1">
    <citation type="journal article" date="2011" name="Stand. Genomic Sci.">
        <title>Complete genome sequence of Odoribacter splanchnicus type strain (1651/6).</title>
        <authorList>
            <consortium name="US DOE Joint Genome Institute (JGI-PGF)"/>
            <person name="Goker M."/>
            <person name="Gronow S."/>
            <person name="Zeytun A."/>
            <person name="Nolan M."/>
            <person name="Lucas S."/>
            <person name="Lapidus A."/>
            <person name="Hammon N."/>
            <person name="Deshpande S."/>
            <person name="Cheng J.F."/>
            <person name="Pitluck S."/>
            <person name="Liolios K."/>
            <person name="Pagani I."/>
            <person name="Ivanova N."/>
            <person name="Mavromatis K."/>
            <person name="Ovchinikova G."/>
            <person name="Pati A."/>
            <person name="Tapia R."/>
            <person name="Han C."/>
            <person name="Goodwin L."/>
            <person name="Chen A."/>
            <person name="Palaniappan K."/>
            <person name="Land M."/>
            <person name="Hauser L."/>
            <person name="Jeffries C.D."/>
            <person name="Brambilla E.M."/>
            <person name="Rohde M."/>
            <person name="Detter J.C."/>
            <person name="Woyke T."/>
            <person name="Bristow J."/>
            <person name="Markowitz V."/>
            <person name="Hugenholtz P."/>
            <person name="Eisen J.A."/>
            <person name="Kyrpides N.C."/>
            <person name="Klenk H.P."/>
        </authorList>
    </citation>
    <scope>NUCLEOTIDE SEQUENCE [LARGE SCALE GENOMIC DNA]</scope>
    <source>
        <strain evidence="4">ATCC 29572 / DSM 20712 / JCM 15291 / NCTC 10825 / 1651/6</strain>
    </source>
</reference>
<dbReference type="PANTHER" id="PTHR46112">
    <property type="entry name" value="AMINOPEPTIDASE"/>
    <property type="match status" value="1"/>
</dbReference>
<dbReference type="Pfam" id="PF00557">
    <property type="entry name" value="Peptidase_M24"/>
    <property type="match status" value="1"/>
</dbReference>
<dbReference type="Gene3D" id="3.40.350.10">
    <property type="entry name" value="Creatinase/prolidase N-terminal domain"/>
    <property type="match status" value="1"/>
</dbReference>
<dbReference type="AlphaFoldDB" id="F9ZBN5"/>
<dbReference type="KEGG" id="osp:Odosp_2421"/>
<sequence length="385" mass="43597">MENELELKWRRIQQAMRQEEADGCLLTMNMNLYYVSGQVFNGYFYLPAEGRPYWFVKRLTVPETNQVHVIRKPEQMPELFRDLNLAMPRKLLLEEDELSYNECIRLQHVFRAEATGNASALIRHIRMIKTPWEIEQMRISARRHEAVYREIPACYRPGMRDVELQIEIEKRMRMHGSLGYFRAFGSNMDIFMGSLLAGENAGEPSPFDFALGGTGMHASGPLGANGTLLEEGTTVMADMSGNYTAYQTDMTRVFSIGKLPDRAYRVHRVALEIQARMERTAKPGVPCAELYRDALAMAGQEGLEDCFMGTRFQAKFVGHGVGLEINELPVLTTRSKDILQPGMTFAFEPKFVLAGIGAVGIENTFLVTDSGVEKMTLLDENIIEL</sequence>
<dbReference type="InterPro" id="IPR000994">
    <property type="entry name" value="Pept_M24"/>
</dbReference>
<organism evidence="3 4">
    <name type="scientific">Odoribacter splanchnicus (strain ATCC 29572 / DSM 20712 / CIP 104287 / JCM 15291 / NCTC 10825 / 1651/6)</name>
    <name type="common">Bacteroides splanchnicus</name>
    <dbReference type="NCBI Taxonomy" id="709991"/>
    <lineage>
        <taxon>Bacteria</taxon>
        <taxon>Pseudomonadati</taxon>
        <taxon>Bacteroidota</taxon>
        <taxon>Bacteroidia</taxon>
        <taxon>Bacteroidales</taxon>
        <taxon>Odoribacteraceae</taxon>
        <taxon>Odoribacter</taxon>
    </lineage>
</organism>
<dbReference type="InterPro" id="IPR000587">
    <property type="entry name" value="Creatinase_N"/>
</dbReference>
<keyword evidence="4" id="KW-1185">Reference proteome</keyword>
<dbReference type="HOGENOM" id="CLU_017266_10_0_10"/>
<dbReference type="Proteomes" id="UP000006657">
    <property type="component" value="Chromosome"/>
</dbReference>
<name>F9ZBN5_ODOSD</name>
<feature type="domain" description="Peptidase M24" evidence="1">
    <location>
        <begin position="135"/>
        <end position="369"/>
    </location>
</feature>
<dbReference type="STRING" id="709991.Odosp_2421"/>
<dbReference type="eggNOG" id="COG0006">
    <property type="taxonomic scope" value="Bacteria"/>
</dbReference>
<proteinExistence type="predicted"/>
<dbReference type="SUPFAM" id="SSF55920">
    <property type="entry name" value="Creatinase/aminopeptidase"/>
    <property type="match status" value="1"/>
</dbReference>
<dbReference type="PANTHER" id="PTHR46112:SF2">
    <property type="entry name" value="XAA-PRO AMINOPEPTIDASE P-RELATED"/>
    <property type="match status" value="1"/>
</dbReference>
<accession>F9ZBN5</accession>
<evidence type="ECO:0000259" key="1">
    <source>
        <dbReference type="Pfam" id="PF00557"/>
    </source>
</evidence>
<evidence type="ECO:0000259" key="2">
    <source>
        <dbReference type="Pfam" id="PF01321"/>
    </source>
</evidence>
<dbReference type="InterPro" id="IPR036005">
    <property type="entry name" value="Creatinase/aminopeptidase-like"/>
</dbReference>
<dbReference type="Pfam" id="PF01321">
    <property type="entry name" value="Creatinase_N"/>
    <property type="match status" value="1"/>
</dbReference>